<feature type="compositionally biased region" description="Polar residues" evidence="1">
    <location>
        <begin position="228"/>
        <end position="237"/>
    </location>
</feature>
<dbReference type="AlphaFoldDB" id="E7D1L2"/>
<feature type="compositionally biased region" description="Polar residues" evidence="1">
    <location>
        <begin position="319"/>
        <end position="328"/>
    </location>
</feature>
<evidence type="ECO:0000256" key="2">
    <source>
        <dbReference type="SAM" id="Phobius"/>
    </source>
</evidence>
<feature type="non-terminal residue" evidence="3">
    <location>
        <position position="1"/>
    </location>
</feature>
<protein>
    <submittedName>
        <fullName evidence="3">Uncharacterized protein</fullName>
    </submittedName>
</protein>
<name>E7D1L2_LATHE</name>
<accession>E7D1L2</accession>
<keyword evidence="2" id="KW-0472">Membrane</keyword>
<evidence type="ECO:0000313" key="3">
    <source>
        <dbReference type="EMBL" id="ADV40256.1"/>
    </source>
</evidence>
<sequence>HEGQKLVSTSLSLEFTNCYIFSLKMIVFVLCLVIQSAIAAVPMTRPDPMLVAIDDIAGLLYEVPEYEDPELIEHQLEHSLGGMPVFTLLELAKNQGNFKDEAPEKGKVVEAKKVIDDIINKLQDTRSKLDEGFDNVYSNIQKSIQNLKKLERGFRPDVRQLLRTVMSFAKPLVIPDIVELVTTKRPVTDKTQQVTEAPEARDQKELSVRVISSYKSVVDEAPKPKQSVDVTEASNENPKVDDKSLYRKSSDAKYDKSAYVKPVDDGSDSKEAFEKSTEDSKDDKSAYEISTEDTNSKASDEKSVYIQSSYSKYSDDNAPKSQIESDAY</sequence>
<organism evidence="3">
    <name type="scientific">Latrodectus hesperus</name>
    <name type="common">Western black widow spider</name>
    <dbReference type="NCBI Taxonomy" id="256737"/>
    <lineage>
        <taxon>Eukaryota</taxon>
        <taxon>Metazoa</taxon>
        <taxon>Ecdysozoa</taxon>
        <taxon>Arthropoda</taxon>
        <taxon>Chelicerata</taxon>
        <taxon>Arachnida</taxon>
        <taxon>Araneae</taxon>
        <taxon>Araneomorphae</taxon>
        <taxon>Entelegynae</taxon>
        <taxon>Araneoidea</taxon>
        <taxon>Theridiidae</taxon>
        <taxon>Latrodectus</taxon>
    </lineage>
</organism>
<feature type="transmembrane region" description="Helical" evidence="2">
    <location>
        <begin position="20"/>
        <end position="41"/>
    </location>
</feature>
<dbReference type="EMBL" id="HQ005962">
    <property type="protein sequence ID" value="ADV40256.1"/>
    <property type="molecule type" value="mRNA"/>
</dbReference>
<feature type="compositionally biased region" description="Basic and acidic residues" evidence="1">
    <location>
        <begin position="294"/>
        <end position="303"/>
    </location>
</feature>
<feature type="non-terminal residue" evidence="3">
    <location>
        <position position="328"/>
    </location>
</feature>
<feature type="compositionally biased region" description="Basic and acidic residues" evidence="1">
    <location>
        <begin position="238"/>
        <end position="286"/>
    </location>
</feature>
<feature type="region of interest" description="Disordered" evidence="1">
    <location>
        <begin position="221"/>
        <end position="303"/>
    </location>
</feature>
<keyword evidence="2" id="KW-0812">Transmembrane</keyword>
<feature type="region of interest" description="Disordered" evidence="1">
    <location>
        <begin position="309"/>
        <end position="328"/>
    </location>
</feature>
<proteinExistence type="evidence at transcript level"/>
<keyword evidence="2" id="KW-1133">Transmembrane helix</keyword>
<reference evidence="3" key="1">
    <citation type="submission" date="2010-07" db="EMBL/GenBank/DDBJ databases">
        <title>Identification of Proteins Involved in Black Widow Spider Wrapping Silk Fibers.</title>
        <authorList>
            <person name="Nguyen A."/>
            <person name="Verduzco A."/>
            <person name="Vierra C."/>
        </authorList>
    </citation>
    <scope>NUCLEOTIDE SEQUENCE</scope>
</reference>
<evidence type="ECO:0000256" key="1">
    <source>
        <dbReference type="SAM" id="MobiDB-lite"/>
    </source>
</evidence>